<dbReference type="GO" id="GO:0008556">
    <property type="term" value="F:P-type potassium transmembrane transporter activity"/>
    <property type="evidence" value="ECO:0007669"/>
    <property type="project" value="InterPro"/>
</dbReference>
<name>A0A7G9RX60_9FIRM</name>
<protein>
    <submittedName>
        <fullName evidence="12">Potassium-transporting ATPase subunit C</fullName>
    </submittedName>
</protein>
<organism evidence="12 13">
    <name type="scientific">Erysipelothrix inopinata</name>
    <dbReference type="NCBI Taxonomy" id="225084"/>
    <lineage>
        <taxon>Bacteria</taxon>
        <taxon>Bacillati</taxon>
        <taxon>Bacillota</taxon>
        <taxon>Erysipelotrichia</taxon>
        <taxon>Erysipelotrichales</taxon>
        <taxon>Erysipelotrichaceae</taxon>
        <taxon>Erysipelothrix</taxon>
    </lineage>
</organism>
<keyword evidence="8 11" id="KW-1133">Transmembrane helix</keyword>
<keyword evidence="6" id="KW-0067">ATP-binding</keyword>
<evidence type="ECO:0000313" key="13">
    <source>
        <dbReference type="Proteomes" id="UP000515928"/>
    </source>
</evidence>
<keyword evidence="2" id="KW-1003">Cell membrane</keyword>
<evidence type="ECO:0000256" key="9">
    <source>
        <dbReference type="ARBA" id="ARBA00023065"/>
    </source>
</evidence>
<keyword evidence="7" id="KW-0630">Potassium</keyword>
<sequence length="177" mass="19578">MKKILKIVIAGLCFIVVTGGIYPLLSTGVGALIFPQQAKGSPIVHQDTIKGSKLLGQHFTKMDEFWGRPSASDYIGKPSGSSNDAIMSKEYKQKVEARIEKLLRAHPNRKVEEIPTDLVTESGSGFDPHISYEAIRFQKERVMQNLDISESELDQAIEASYEGTLINVTTLNSLIKK</sequence>
<dbReference type="KEGG" id="eio:H9L01_07370"/>
<evidence type="ECO:0000256" key="7">
    <source>
        <dbReference type="ARBA" id="ARBA00022958"/>
    </source>
</evidence>
<dbReference type="PANTHER" id="PTHR30042:SF2">
    <property type="entry name" value="POTASSIUM-TRANSPORTING ATPASE KDPC SUBUNIT"/>
    <property type="match status" value="1"/>
</dbReference>
<dbReference type="RefSeq" id="WP_187533317.1">
    <property type="nucleotide sequence ID" value="NZ_CBCSHU010000026.1"/>
</dbReference>
<dbReference type="PIRSF" id="PIRSF001296">
    <property type="entry name" value="K_ATPase_KdpC"/>
    <property type="match status" value="1"/>
</dbReference>
<dbReference type="Pfam" id="PF02669">
    <property type="entry name" value="KdpC"/>
    <property type="match status" value="1"/>
</dbReference>
<evidence type="ECO:0000256" key="6">
    <source>
        <dbReference type="ARBA" id="ARBA00022840"/>
    </source>
</evidence>
<keyword evidence="4 11" id="KW-0812">Transmembrane</keyword>
<accession>A0A7G9RX60</accession>
<keyword evidence="13" id="KW-1185">Reference proteome</keyword>
<evidence type="ECO:0000256" key="3">
    <source>
        <dbReference type="ARBA" id="ARBA00022538"/>
    </source>
</evidence>
<keyword evidence="3" id="KW-0633">Potassium transport</keyword>
<dbReference type="InterPro" id="IPR003820">
    <property type="entry name" value="KdpC"/>
</dbReference>
<evidence type="ECO:0000256" key="10">
    <source>
        <dbReference type="ARBA" id="ARBA00023136"/>
    </source>
</evidence>
<dbReference type="GO" id="GO:0005524">
    <property type="term" value="F:ATP binding"/>
    <property type="evidence" value="ECO:0007669"/>
    <property type="project" value="UniProtKB-KW"/>
</dbReference>
<gene>
    <name evidence="12" type="ORF">H9L01_07370</name>
</gene>
<dbReference type="EMBL" id="CP060715">
    <property type="protein sequence ID" value="QNN60185.1"/>
    <property type="molecule type" value="Genomic_DNA"/>
</dbReference>
<evidence type="ECO:0000256" key="2">
    <source>
        <dbReference type="ARBA" id="ARBA00022475"/>
    </source>
</evidence>
<evidence type="ECO:0000256" key="1">
    <source>
        <dbReference type="ARBA" id="ARBA00022448"/>
    </source>
</evidence>
<dbReference type="GO" id="GO:0016020">
    <property type="term" value="C:membrane"/>
    <property type="evidence" value="ECO:0007669"/>
    <property type="project" value="InterPro"/>
</dbReference>
<dbReference type="Proteomes" id="UP000515928">
    <property type="component" value="Chromosome"/>
</dbReference>
<evidence type="ECO:0000256" key="11">
    <source>
        <dbReference type="SAM" id="Phobius"/>
    </source>
</evidence>
<keyword evidence="5" id="KW-0547">Nucleotide-binding</keyword>
<dbReference type="AlphaFoldDB" id="A0A7G9RX60"/>
<reference evidence="12 13" key="1">
    <citation type="submission" date="2020-08" db="EMBL/GenBank/DDBJ databases">
        <title>Genome sequence of Erysipelothrix inopinata DSM 15511T.</title>
        <authorList>
            <person name="Hyun D.-W."/>
            <person name="Bae J.-W."/>
        </authorList>
    </citation>
    <scope>NUCLEOTIDE SEQUENCE [LARGE SCALE GENOMIC DNA]</scope>
    <source>
        <strain evidence="12 13">DSM 15511</strain>
    </source>
</reference>
<proteinExistence type="predicted"/>
<feature type="transmembrane region" description="Helical" evidence="11">
    <location>
        <begin position="7"/>
        <end position="34"/>
    </location>
</feature>
<evidence type="ECO:0000256" key="8">
    <source>
        <dbReference type="ARBA" id="ARBA00022989"/>
    </source>
</evidence>
<dbReference type="PANTHER" id="PTHR30042">
    <property type="entry name" value="POTASSIUM-TRANSPORTING ATPASE C CHAIN"/>
    <property type="match status" value="1"/>
</dbReference>
<evidence type="ECO:0000256" key="4">
    <source>
        <dbReference type="ARBA" id="ARBA00022692"/>
    </source>
</evidence>
<keyword evidence="10 11" id="KW-0472">Membrane</keyword>
<keyword evidence="9" id="KW-0406">Ion transport</keyword>
<evidence type="ECO:0000256" key="5">
    <source>
        <dbReference type="ARBA" id="ARBA00022741"/>
    </source>
</evidence>
<keyword evidence="1" id="KW-0813">Transport</keyword>
<evidence type="ECO:0000313" key="12">
    <source>
        <dbReference type="EMBL" id="QNN60185.1"/>
    </source>
</evidence>